<dbReference type="GO" id="GO:0043186">
    <property type="term" value="C:P granule"/>
    <property type="evidence" value="ECO:0007669"/>
    <property type="project" value="TreeGrafter"/>
</dbReference>
<dbReference type="Pfam" id="PF13604">
    <property type="entry name" value="AAA_30"/>
    <property type="match status" value="1"/>
</dbReference>
<evidence type="ECO:0000313" key="2">
    <source>
        <dbReference type="Proteomes" id="UP000887574"/>
    </source>
</evidence>
<reference evidence="3" key="1">
    <citation type="submission" date="2022-11" db="UniProtKB">
        <authorList>
            <consortium name="WormBaseParasite"/>
        </authorList>
    </citation>
    <scope>IDENTIFICATION</scope>
</reference>
<feature type="domain" description="DNA2/NAM7 helicase-like C-terminal" evidence="1">
    <location>
        <begin position="453"/>
        <end position="540"/>
    </location>
</feature>
<keyword evidence="2" id="KW-1185">Reference proteome</keyword>
<dbReference type="PANTHER" id="PTHR10887:SF322">
    <property type="entry name" value="HELICASE MOV-10"/>
    <property type="match status" value="1"/>
</dbReference>
<dbReference type="SUPFAM" id="SSF52540">
    <property type="entry name" value="P-loop containing nucleoside triphosphate hydrolases"/>
    <property type="match status" value="1"/>
</dbReference>
<proteinExistence type="predicted"/>
<dbReference type="AlphaFoldDB" id="A0A915D3G5"/>
<dbReference type="GO" id="GO:0005829">
    <property type="term" value="C:cytosol"/>
    <property type="evidence" value="ECO:0007669"/>
    <property type="project" value="TreeGrafter"/>
</dbReference>
<sequence>MKDEKVKIYPGGLKAVNDLENVAVPAIITKMINAKLSSKRFVCEEDQQRAQQILKVLKSTPCKLEEYVTRLKLYNHLSYAYSEIESERNISVACFLESIGEEPPIYRAKVNKAFCEKNDVKSGLRVSFHPAGWTGKVLHAKIVKVDLANGYIFAAPTDKRPRINLSQPYKVFVAPSSFNFRSRNRVLTSITAGNQQNIVFPQLPKDMMPVIDYVQQEAEDLAQMRFSPEKHLNQLQKVAIIGIMRASPSLPYLLFGPPGTGKTTTLVETIVQLLNASSANKVLVCTPSNTAADLFALALLKTGVVADTSILRMFSVSKPVNEQNVDLDDVTWVVDDSDGFQFLASSYLVSGGLKGTFSHIIVDEAGQADELDTLIPIAGLADENTRVVLAGDPNQLGPVESIELLKPFELNTSLLERFIKSSCYGCDRLPHFAEKKRKPRFGKTRFVAKQMLTKKVMTMLKNNYRSHALLVETPSKLFYNGLLIASAMQSQKSTICEWSGLPTKSVPLILHSISDVEEVEKDGFSCRNLKEAELVVNYYQVKTLREQLSSLPEMDIDSVERFQGSERRVIIISTVRNMGLGFWIATSD</sequence>
<dbReference type="PANTHER" id="PTHR10887">
    <property type="entry name" value="DNA2/NAM7 HELICASE FAMILY"/>
    <property type="match status" value="1"/>
</dbReference>
<evidence type="ECO:0000259" key="1">
    <source>
        <dbReference type="Pfam" id="PF13087"/>
    </source>
</evidence>
<accession>A0A915D3G5</accession>
<dbReference type="CDD" id="cd18808">
    <property type="entry name" value="SF1_C_Upf1"/>
    <property type="match status" value="1"/>
</dbReference>
<dbReference type="InterPro" id="IPR041679">
    <property type="entry name" value="DNA2/NAM7-like_C"/>
</dbReference>
<evidence type="ECO:0000313" key="3">
    <source>
        <dbReference type="WBParaSite" id="jg15010"/>
    </source>
</evidence>
<dbReference type="InterPro" id="IPR045055">
    <property type="entry name" value="DNA2/NAM7-like"/>
</dbReference>
<dbReference type="Proteomes" id="UP000887574">
    <property type="component" value="Unplaced"/>
</dbReference>
<name>A0A915D3G5_9BILA</name>
<dbReference type="GO" id="GO:0035194">
    <property type="term" value="P:regulatory ncRNA-mediated post-transcriptional gene silencing"/>
    <property type="evidence" value="ECO:0007669"/>
    <property type="project" value="TreeGrafter"/>
</dbReference>
<dbReference type="Pfam" id="PF13087">
    <property type="entry name" value="AAA_12"/>
    <property type="match status" value="1"/>
</dbReference>
<organism evidence="2 3">
    <name type="scientific">Ditylenchus dipsaci</name>
    <dbReference type="NCBI Taxonomy" id="166011"/>
    <lineage>
        <taxon>Eukaryota</taxon>
        <taxon>Metazoa</taxon>
        <taxon>Ecdysozoa</taxon>
        <taxon>Nematoda</taxon>
        <taxon>Chromadorea</taxon>
        <taxon>Rhabditida</taxon>
        <taxon>Tylenchina</taxon>
        <taxon>Tylenchomorpha</taxon>
        <taxon>Sphaerularioidea</taxon>
        <taxon>Anguinidae</taxon>
        <taxon>Anguininae</taxon>
        <taxon>Ditylenchus</taxon>
    </lineage>
</organism>
<dbReference type="WBParaSite" id="jg15010">
    <property type="protein sequence ID" value="jg15010"/>
    <property type="gene ID" value="jg15010"/>
</dbReference>
<dbReference type="InterPro" id="IPR047187">
    <property type="entry name" value="SF1_C_Upf1"/>
</dbReference>
<dbReference type="Gene3D" id="3.40.50.300">
    <property type="entry name" value="P-loop containing nucleotide triphosphate hydrolases"/>
    <property type="match status" value="3"/>
</dbReference>
<protein>
    <submittedName>
        <fullName evidence="3">DNA2/NAM7 helicase-like C-terminal domain-containing protein</fullName>
    </submittedName>
</protein>
<dbReference type="InterPro" id="IPR027417">
    <property type="entry name" value="P-loop_NTPase"/>
</dbReference>